<evidence type="ECO:0000256" key="3">
    <source>
        <dbReference type="ARBA" id="ARBA00007084"/>
    </source>
</evidence>
<feature type="domain" description="PCI" evidence="8">
    <location>
        <begin position="214"/>
        <end position="379"/>
    </location>
</feature>
<dbReference type="Pfam" id="PF01399">
    <property type="entry name" value="PCI"/>
    <property type="match status" value="1"/>
</dbReference>
<evidence type="ECO:0000256" key="6">
    <source>
        <dbReference type="ARBA" id="ARBA00022790"/>
    </source>
</evidence>
<dbReference type="SUPFAM" id="SSF46785">
    <property type="entry name" value="Winged helix' DNA-binding domain"/>
    <property type="match status" value="1"/>
</dbReference>
<dbReference type="SMART" id="SM00088">
    <property type="entry name" value="PINT"/>
    <property type="match status" value="1"/>
</dbReference>
<dbReference type="Gene3D" id="1.25.40.570">
    <property type="match status" value="1"/>
</dbReference>
<evidence type="ECO:0000256" key="4">
    <source>
        <dbReference type="ARBA" id="ARBA00014878"/>
    </source>
</evidence>
<evidence type="ECO:0000259" key="8">
    <source>
        <dbReference type="PROSITE" id="PS50250"/>
    </source>
</evidence>
<organism evidence="9 10">
    <name type="scientific">Blomia tropicalis</name>
    <name type="common">Mite</name>
    <dbReference type="NCBI Taxonomy" id="40697"/>
    <lineage>
        <taxon>Eukaryota</taxon>
        <taxon>Metazoa</taxon>
        <taxon>Ecdysozoa</taxon>
        <taxon>Arthropoda</taxon>
        <taxon>Chelicerata</taxon>
        <taxon>Arachnida</taxon>
        <taxon>Acari</taxon>
        <taxon>Acariformes</taxon>
        <taxon>Sarcoptiformes</taxon>
        <taxon>Astigmata</taxon>
        <taxon>Glycyphagoidea</taxon>
        <taxon>Echimyopodidae</taxon>
        <taxon>Blomia</taxon>
    </lineage>
</organism>
<dbReference type="InterPro" id="IPR036390">
    <property type="entry name" value="WH_DNA-bd_sf"/>
</dbReference>
<dbReference type="GO" id="GO:0006511">
    <property type="term" value="P:ubiquitin-dependent protein catabolic process"/>
    <property type="evidence" value="ECO:0007669"/>
    <property type="project" value="TreeGrafter"/>
</dbReference>
<evidence type="ECO:0000256" key="7">
    <source>
        <dbReference type="ARBA" id="ARBA00023242"/>
    </source>
</evidence>
<sequence length="425" mass="49021">MTSLSITSSFLFSVELVNAKMSYETIVSTIKLYTDEGRVNSIVDLIVNNNDSLFKGVHILDEVLQQLEIQEHCIAILCLLLNKIQTKGVNLDQTFAQLYEFISECDEQKMKSVSHLYANLFHHLTECLVKAKQYLRGIDLLTKAIPKIQNQPSQLTSIHADLCKLCILAKCLKPALTFLDVDISDISKENDSFDVKYYLLYFYYGGIIYSILRKFDRAFYFFQAAISITGSAVSEIMIEAYKKYILVSLLYYGELPQQRSAYLNRCVRPFVGVYQDLAFAYSRNDIDELQEIFNEHKGIFEKDRNIGLVKQVIASLVKVKIRNLTKTFMTLSLSDVASKVNLANEKEAEKMVLQMIDDGEIFANINQRDGMVIFLDKPEKYNTHQMYHTIEQELNKCIKLNENLKQLNMDILLNPKYHKNSRFLD</sequence>
<protein>
    <recommendedName>
        <fullName evidence="4">COP9 signalosome complex subunit 3</fullName>
    </recommendedName>
</protein>
<name>A0A9Q0RMN5_BLOTA</name>
<dbReference type="OMA" id="NHYHDLV"/>
<evidence type="ECO:0000256" key="1">
    <source>
        <dbReference type="ARBA" id="ARBA00004123"/>
    </source>
</evidence>
<dbReference type="InterPro" id="IPR055089">
    <property type="entry name" value="COP9_N"/>
</dbReference>
<dbReference type="PANTHER" id="PTHR10758">
    <property type="entry name" value="26S PROTEASOME NON-ATPASE REGULATORY SUBUNIT 3/COP9 SIGNALOSOME COMPLEX SUBUNIT 3"/>
    <property type="match status" value="1"/>
</dbReference>
<keyword evidence="10" id="KW-1185">Reference proteome</keyword>
<keyword evidence="7" id="KW-0539">Nucleus</keyword>
<evidence type="ECO:0000313" key="9">
    <source>
        <dbReference type="EMBL" id="KAJ6219670.1"/>
    </source>
</evidence>
<dbReference type="Pfam" id="PF22788">
    <property type="entry name" value="COP9_hel_rpt"/>
    <property type="match status" value="1"/>
</dbReference>
<dbReference type="Proteomes" id="UP001142055">
    <property type="component" value="Chromosome 2"/>
</dbReference>
<gene>
    <name evidence="9" type="ORF">RDWZM_005482</name>
</gene>
<comment type="caution">
    <text evidence="9">The sequence shown here is derived from an EMBL/GenBank/DDBJ whole genome shotgun (WGS) entry which is preliminary data.</text>
</comment>
<dbReference type="InterPro" id="IPR000717">
    <property type="entry name" value="PCI_dom"/>
</dbReference>
<dbReference type="PROSITE" id="PS50250">
    <property type="entry name" value="PCI"/>
    <property type="match status" value="1"/>
</dbReference>
<keyword evidence="5" id="KW-0963">Cytoplasm</keyword>
<dbReference type="PANTHER" id="PTHR10758:SF1">
    <property type="entry name" value="COP9 SIGNALOSOME COMPLEX SUBUNIT 3"/>
    <property type="match status" value="1"/>
</dbReference>
<comment type="similarity">
    <text evidence="3">Belongs to the CSN3 family.</text>
</comment>
<proteinExistence type="inferred from homology"/>
<accession>A0A9Q0RMN5</accession>
<dbReference type="AlphaFoldDB" id="A0A9Q0RMN5"/>
<dbReference type="GO" id="GO:0005737">
    <property type="term" value="C:cytoplasm"/>
    <property type="evidence" value="ECO:0007669"/>
    <property type="project" value="UniProtKB-SubCell"/>
</dbReference>
<evidence type="ECO:0000256" key="2">
    <source>
        <dbReference type="ARBA" id="ARBA00004496"/>
    </source>
</evidence>
<dbReference type="InterPro" id="IPR050756">
    <property type="entry name" value="CSN3"/>
</dbReference>
<comment type="subcellular location">
    <subcellularLocation>
        <location evidence="2">Cytoplasm</location>
    </subcellularLocation>
    <subcellularLocation>
        <location evidence="1">Nucleus</location>
    </subcellularLocation>
</comment>
<dbReference type="GO" id="GO:0008180">
    <property type="term" value="C:COP9 signalosome"/>
    <property type="evidence" value="ECO:0007669"/>
    <property type="project" value="UniProtKB-KW"/>
</dbReference>
<keyword evidence="6" id="KW-0736">Signalosome</keyword>
<evidence type="ECO:0000256" key="5">
    <source>
        <dbReference type="ARBA" id="ARBA00022490"/>
    </source>
</evidence>
<evidence type="ECO:0000313" key="10">
    <source>
        <dbReference type="Proteomes" id="UP001142055"/>
    </source>
</evidence>
<dbReference type="EMBL" id="JAPWDV010000002">
    <property type="protein sequence ID" value="KAJ6219670.1"/>
    <property type="molecule type" value="Genomic_DNA"/>
</dbReference>
<reference evidence="9" key="1">
    <citation type="submission" date="2022-12" db="EMBL/GenBank/DDBJ databases">
        <title>Genome assemblies of Blomia tropicalis.</title>
        <authorList>
            <person name="Cui Y."/>
        </authorList>
    </citation>
    <scope>NUCLEOTIDE SEQUENCE</scope>
    <source>
        <tissue evidence="9">Adult mites</tissue>
    </source>
</reference>